<comment type="similarity">
    <text evidence="2">Belongs to the prokaryotic molybdopterin-containing oxidoreductase family.</text>
</comment>
<dbReference type="SUPFAM" id="SSF53706">
    <property type="entry name" value="Formate dehydrogenase/DMSO reductase, domains 1-3"/>
    <property type="match status" value="1"/>
</dbReference>
<dbReference type="CDD" id="cd02786">
    <property type="entry name" value="MopB_CT_3"/>
    <property type="match status" value="1"/>
</dbReference>
<dbReference type="PANTHER" id="PTHR43742">
    <property type="entry name" value="TRIMETHYLAMINE-N-OXIDE REDUCTASE"/>
    <property type="match status" value="1"/>
</dbReference>
<dbReference type="Pfam" id="PF01568">
    <property type="entry name" value="Molydop_binding"/>
    <property type="match status" value="1"/>
</dbReference>
<keyword evidence="7" id="KW-0411">Iron-sulfur</keyword>
<evidence type="ECO:0000256" key="5">
    <source>
        <dbReference type="ARBA" id="ARBA00023002"/>
    </source>
</evidence>
<keyword evidence="10" id="KW-1185">Reference proteome</keyword>
<comment type="cofactor">
    <cofactor evidence="1">
        <name>Mo-bis(molybdopterin guanine dinucleotide)</name>
        <dbReference type="ChEBI" id="CHEBI:60539"/>
    </cofactor>
</comment>
<dbReference type="InterPro" id="IPR006656">
    <property type="entry name" value="Mopterin_OxRdtase"/>
</dbReference>
<keyword evidence="6" id="KW-0408">Iron</keyword>
<feature type="domain" description="4Fe-4S Mo/W bis-MGD-type" evidence="8">
    <location>
        <begin position="6"/>
        <end position="63"/>
    </location>
</feature>
<dbReference type="Gene3D" id="3.40.50.740">
    <property type="match status" value="1"/>
</dbReference>
<dbReference type="SUPFAM" id="SSF50692">
    <property type="entry name" value="ADC-like"/>
    <property type="match status" value="1"/>
</dbReference>
<dbReference type="Gene3D" id="3.40.228.10">
    <property type="entry name" value="Dimethylsulfoxide Reductase, domain 2"/>
    <property type="match status" value="1"/>
</dbReference>
<evidence type="ECO:0000256" key="2">
    <source>
        <dbReference type="ARBA" id="ARBA00010312"/>
    </source>
</evidence>
<dbReference type="CDD" id="cd02766">
    <property type="entry name" value="MopB_3"/>
    <property type="match status" value="1"/>
</dbReference>
<evidence type="ECO:0000313" key="9">
    <source>
        <dbReference type="EMBL" id="GAA0401535.1"/>
    </source>
</evidence>
<dbReference type="Gene3D" id="2.20.25.90">
    <property type="entry name" value="ADC-like domains"/>
    <property type="match status" value="1"/>
</dbReference>
<evidence type="ECO:0000256" key="7">
    <source>
        <dbReference type="ARBA" id="ARBA00023014"/>
    </source>
</evidence>
<dbReference type="InterPro" id="IPR009010">
    <property type="entry name" value="Asp_de-COase-like_dom_sf"/>
</dbReference>
<dbReference type="Pfam" id="PF00384">
    <property type="entry name" value="Molybdopterin"/>
    <property type="match status" value="1"/>
</dbReference>
<dbReference type="InterPro" id="IPR006655">
    <property type="entry name" value="Mopterin_OxRdtase_prok_CS"/>
</dbReference>
<dbReference type="PROSITE" id="PS00932">
    <property type="entry name" value="MOLYBDOPTERIN_PROK_3"/>
    <property type="match status" value="1"/>
</dbReference>
<dbReference type="InterPro" id="IPR006963">
    <property type="entry name" value="Mopterin_OxRdtase_4Fe-4S_dom"/>
</dbReference>
<dbReference type="RefSeq" id="WP_343863167.1">
    <property type="nucleotide sequence ID" value="NZ_BAAACX010000015.1"/>
</dbReference>
<dbReference type="SMART" id="SM00926">
    <property type="entry name" value="Molybdop_Fe4S4"/>
    <property type="match status" value="1"/>
</dbReference>
<organism evidence="9 10">
    <name type="scientific">Paenibacillus motobuensis</name>
    <dbReference type="NCBI Taxonomy" id="295324"/>
    <lineage>
        <taxon>Bacteria</taxon>
        <taxon>Bacillati</taxon>
        <taxon>Bacillota</taxon>
        <taxon>Bacilli</taxon>
        <taxon>Bacillales</taxon>
        <taxon>Paenibacillaceae</taxon>
        <taxon>Paenibacillus</taxon>
    </lineage>
</organism>
<evidence type="ECO:0000256" key="4">
    <source>
        <dbReference type="ARBA" id="ARBA00022723"/>
    </source>
</evidence>
<gene>
    <name evidence="9" type="ORF">GCM10008933_35070</name>
</gene>
<evidence type="ECO:0000256" key="1">
    <source>
        <dbReference type="ARBA" id="ARBA00001942"/>
    </source>
</evidence>
<dbReference type="PROSITE" id="PS51669">
    <property type="entry name" value="4FE4S_MOW_BIS_MGD"/>
    <property type="match status" value="1"/>
</dbReference>
<protein>
    <submittedName>
        <fullName evidence="9">Molybdopterin oxidoreductase family protein</fullName>
    </submittedName>
</protein>
<dbReference type="Gene3D" id="3.30.2070.10">
    <property type="entry name" value="Formate dehydrogenase/DMSO reductase"/>
    <property type="match status" value="1"/>
</dbReference>
<dbReference type="InterPro" id="IPR037920">
    <property type="entry name" value="YoaE_C"/>
</dbReference>
<dbReference type="Pfam" id="PF04879">
    <property type="entry name" value="Molybdop_Fe4S4"/>
    <property type="match status" value="1"/>
</dbReference>
<keyword evidence="5" id="KW-0560">Oxidoreductase</keyword>
<evidence type="ECO:0000313" key="10">
    <source>
        <dbReference type="Proteomes" id="UP001500340"/>
    </source>
</evidence>
<dbReference type="PANTHER" id="PTHR43742:SF6">
    <property type="entry name" value="OXIDOREDUCTASE YYAE-RELATED"/>
    <property type="match status" value="1"/>
</dbReference>
<dbReference type="InterPro" id="IPR050612">
    <property type="entry name" value="Prok_Mopterin_Oxidored"/>
</dbReference>
<sequence length="689" mass="76867">MVHEENGVFPAVCPLDCPDTCGLLLHKENGRIVKVAGNPDHPITQGAICNKVRNMTERVYHPERVLYPLRRVGAKGEGKFERITWDEAIAEIAERYQGLIKAYGSESILPYSFYGNMGMLSVDGMDRRFFHRLGSSQLQQGICNSAGNTGWKYTMGFGGGTSPEETVQAKLIIVWGGNLVSTNMHQIALIEKARKQGAKLVVIDVHRNRTGQRADWFIPVYPGTDSALALGLMHVLFEQQLVNEEFLQQYTIGHEQLREHVRQYTPQRVSVITGVPAEDIVKLASMYGQTSPAYIHIGNGLQHHDNGGMTVRTITCLPALTGQWLVPGGGAYKSNGAYGKVNDDALERSDLRPNPDARIVSMNQIGEALLTLTPKIRALFVYCSNPAVVAPDTVKVEQGLSREDLFTVVHDLFLTDTARYADIVLPATSSFENTDLYNSYWHHYVQLQEPVIPAQGESKSNVETFKLLAEAMGFKEDAFKDREEDMIRQALNFTANPYLEGITLEGLKQQRFMKLNMEPKRQFLQRLTTPSGKIELYSARMEEAGLPPLPTYTPLQEGYDGERRPGAGDMYPLMFISPPNHNFLNSSFGNVGKHIELEKQPLLQIHPQDAEQRGIADGDEVVLWNDRGRYEVKASVTDKMLPGTVVSQGLWWEQDGKPRRANALTSDRLADMGGGAVFFSTVVEVQRQS</sequence>
<dbReference type="Proteomes" id="UP001500340">
    <property type="component" value="Unassembled WGS sequence"/>
</dbReference>
<dbReference type="Gene3D" id="2.40.40.20">
    <property type="match status" value="1"/>
</dbReference>
<dbReference type="EMBL" id="BAAACX010000015">
    <property type="protein sequence ID" value="GAA0401535.1"/>
    <property type="molecule type" value="Genomic_DNA"/>
</dbReference>
<evidence type="ECO:0000256" key="3">
    <source>
        <dbReference type="ARBA" id="ARBA00022505"/>
    </source>
</evidence>
<name>A0ABN0YN04_9BACL</name>
<reference evidence="9 10" key="1">
    <citation type="journal article" date="2019" name="Int. J. Syst. Evol. Microbiol.">
        <title>The Global Catalogue of Microorganisms (GCM) 10K type strain sequencing project: providing services to taxonomists for standard genome sequencing and annotation.</title>
        <authorList>
            <consortium name="The Broad Institute Genomics Platform"/>
            <consortium name="The Broad Institute Genome Sequencing Center for Infectious Disease"/>
            <person name="Wu L."/>
            <person name="Ma J."/>
        </authorList>
    </citation>
    <scope>NUCLEOTIDE SEQUENCE [LARGE SCALE GENOMIC DNA]</scope>
    <source>
        <strain evidence="9 10">JCM 12774</strain>
    </source>
</reference>
<keyword evidence="3" id="KW-0500">Molybdenum</keyword>
<keyword evidence="4" id="KW-0479">Metal-binding</keyword>
<proteinExistence type="inferred from homology"/>
<evidence type="ECO:0000256" key="6">
    <source>
        <dbReference type="ARBA" id="ARBA00023004"/>
    </source>
</evidence>
<accession>A0ABN0YN04</accession>
<dbReference type="PROSITE" id="PS00490">
    <property type="entry name" value="MOLYBDOPTERIN_PROK_2"/>
    <property type="match status" value="1"/>
</dbReference>
<dbReference type="InterPro" id="IPR006657">
    <property type="entry name" value="MoPterin_dinucl-bd_dom"/>
</dbReference>
<evidence type="ECO:0000259" key="8">
    <source>
        <dbReference type="PROSITE" id="PS51669"/>
    </source>
</evidence>
<comment type="caution">
    <text evidence="9">The sequence shown here is derived from an EMBL/GenBank/DDBJ whole genome shotgun (WGS) entry which is preliminary data.</text>
</comment>